<comment type="cofactor">
    <cofactor evidence="2">
        <name>Mg(2+)</name>
        <dbReference type="ChEBI" id="CHEBI:18420"/>
    </cofactor>
    <text evidence="2">Binds 2 magnesium ions per subunit.</text>
</comment>
<proteinExistence type="inferred from homology"/>
<feature type="binding site" evidence="2">
    <location>
        <begin position="50"/>
        <end position="53"/>
    </location>
    <ligand>
        <name>substrate</name>
    </ligand>
</feature>
<keyword evidence="4" id="KW-1185">Reference proteome</keyword>
<accession>A0A517MKS5</accession>
<dbReference type="InterPro" id="IPR018520">
    <property type="entry name" value="UPP_synth-like_CS"/>
</dbReference>
<comment type="function">
    <text evidence="2">Catalyzes the condensation of isopentenyl diphosphate (IPP) with allylic pyrophosphates generating different type of terpenoids.</text>
</comment>
<dbReference type="Gene3D" id="3.40.1180.10">
    <property type="entry name" value="Decaprenyl diphosphate synthase-like"/>
    <property type="match status" value="1"/>
</dbReference>
<gene>
    <name evidence="3" type="ORF">FF011L_42770</name>
</gene>
<reference evidence="3 4" key="1">
    <citation type="submission" date="2019-02" db="EMBL/GenBank/DDBJ databases">
        <title>Deep-cultivation of Planctomycetes and their phenomic and genomic characterization uncovers novel biology.</title>
        <authorList>
            <person name="Wiegand S."/>
            <person name="Jogler M."/>
            <person name="Boedeker C."/>
            <person name="Pinto D."/>
            <person name="Vollmers J."/>
            <person name="Rivas-Marin E."/>
            <person name="Kohn T."/>
            <person name="Peeters S.H."/>
            <person name="Heuer A."/>
            <person name="Rast P."/>
            <person name="Oberbeckmann S."/>
            <person name="Bunk B."/>
            <person name="Jeske O."/>
            <person name="Meyerdierks A."/>
            <person name="Storesund J.E."/>
            <person name="Kallscheuer N."/>
            <person name="Luecker S."/>
            <person name="Lage O.M."/>
            <person name="Pohl T."/>
            <person name="Merkel B.J."/>
            <person name="Hornburger P."/>
            <person name="Mueller R.-W."/>
            <person name="Bruemmer F."/>
            <person name="Labrenz M."/>
            <person name="Spormann A.M."/>
            <person name="Op den Camp H."/>
            <person name="Overmann J."/>
            <person name="Amann R."/>
            <person name="Jetten M.S.M."/>
            <person name="Mascher T."/>
            <person name="Medema M.H."/>
            <person name="Devos D.P."/>
            <person name="Kaster A.-K."/>
            <person name="Ovreas L."/>
            <person name="Rohde M."/>
            <person name="Galperin M.Y."/>
            <person name="Jogler C."/>
        </authorList>
    </citation>
    <scope>NUCLEOTIDE SEQUENCE [LARGE SCALE GENOMIC DNA]</scope>
    <source>
        <strain evidence="3 4">FF011L</strain>
    </source>
</reference>
<protein>
    <recommendedName>
        <fullName evidence="2">Isoprenyl transferase</fullName>
        <ecNumber evidence="2">2.5.1.-</ecNumber>
    </recommendedName>
</protein>
<dbReference type="EC" id="2.5.1.-" evidence="2"/>
<dbReference type="GO" id="GO:0016094">
    <property type="term" value="P:polyprenol biosynthetic process"/>
    <property type="evidence" value="ECO:0007669"/>
    <property type="project" value="TreeGrafter"/>
</dbReference>
<comment type="subunit">
    <text evidence="2">Homodimer.</text>
</comment>
<feature type="binding site" evidence="2">
    <location>
        <position position="98"/>
    </location>
    <ligand>
        <name>substrate</name>
    </ligand>
</feature>
<feature type="binding site" evidence="2">
    <location>
        <position position="49"/>
    </location>
    <ligand>
        <name>Mg(2+)</name>
        <dbReference type="ChEBI" id="CHEBI:18420"/>
    </ligand>
</feature>
<evidence type="ECO:0000313" key="3">
    <source>
        <dbReference type="EMBL" id="QDS95481.1"/>
    </source>
</evidence>
<dbReference type="PANTHER" id="PTHR10291:SF0">
    <property type="entry name" value="DEHYDRODOLICHYL DIPHOSPHATE SYNTHASE 2"/>
    <property type="match status" value="1"/>
</dbReference>
<feature type="active site" evidence="2">
    <location>
        <position position="49"/>
    </location>
</feature>
<keyword evidence="2" id="KW-0460">Magnesium</keyword>
<dbReference type="NCBIfam" id="TIGR00055">
    <property type="entry name" value="uppS"/>
    <property type="match status" value="1"/>
</dbReference>
<dbReference type="EMBL" id="CP036262">
    <property type="protein sequence ID" value="QDS95481.1"/>
    <property type="molecule type" value="Genomic_DNA"/>
</dbReference>
<dbReference type="HAMAP" id="MF_01139">
    <property type="entry name" value="ISPT"/>
    <property type="match status" value="1"/>
</dbReference>
<evidence type="ECO:0000256" key="2">
    <source>
        <dbReference type="HAMAP-Rule" id="MF_01139"/>
    </source>
</evidence>
<dbReference type="Proteomes" id="UP000320672">
    <property type="component" value="Chromosome"/>
</dbReference>
<dbReference type="InterPro" id="IPR001441">
    <property type="entry name" value="UPP_synth-like"/>
</dbReference>
<dbReference type="FunFam" id="3.40.1180.10:FF:000001">
    <property type="entry name" value="(2E,6E)-farnesyl-diphosphate-specific ditrans,polycis-undecaprenyl-diphosphate synthase"/>
    <property type="match status" value="1"/>
</dbReference>
<evidence type="ECO:0000313" key="4">
    <source>
        <dbReference type="Proteomes" id="UP000320672"/>
    </source>
</evidence>
<dbReference type="KEGG" id="rml:FF011L_42770"/>
<keyword evidence="1 2" id="KW-0808">Transferase</keyword>
<dbReference type="PROSITE" id="PS01066">
    <property type="entry name" value="UPP_SYNTHASE"/>
    <property type="match status" value="1"/>
</dbReference>
<feature type="binding site" evidence="2">
    <location>
        <position position="100"/>
    </location>
    <ligand>
        <name>substrate</name>
    </ligand>
</feature>
<feature type="binding site" evidence="2">
    <location>
        <begin position="223"/>
        <end position="225"/>
    </location>
    <ligand>
        <name>substrate</name>
    </ligand>
</feature>
<dbReference type="SUPFAM" id="SSF64005">
    <property type="entry name" value="Undecaprenyl diphosphate synthase"/>
    <property type="match status" value="1"/>
</dbReference>
<evidence type="ECO:0000256" key="1">
    <source>
        <dbReference type="ARBA" id="ARBA00022679"/>
    </source>
</evidence>
<feature type="binding site" evidence="2">
    <location>
        <position position="236"/>
    </location>
    <ligand>
        <name>Mg(2+)</name>
        <dbReference type="ChEBI" id="CHEBI:18420"/>
    </ligand>
</feature>
<feature type="binding site" evidence="2">
    <location>
        <position position="217"/>
    </location>
    <ligand>
        <name>substrate</name>
    </ligand>
</feature>
<name>A0A517MKS5_9BACT</name>
<dbReference type="CDD" id="cd00475">
    <property type="entry name" value="Cis_IPPS"/>
    <property type="match status" value="1"/>
</dbReference>
<feature type="active site" description="Proton acceptor" evidence="2">
    <location>
        <position position="97"/>
    </location>
</feature>
<sequence length="270" mass="30862">MQADKIFSHSPPRVLNEIGMTHVEHSRCTAEQLGLPSEAIPKHIAIIMDGNGRWAERQGKPRIEGHRHGVKTVRMVSETCTSLNIEAVTLYCLSSENWKRPPAELEFLMHLLEQYLIEERRLLMEQGLRLKVIGRRDRLPASVLKEMDKTLQMCAENQGTQLVLAIDYGGRDELTRSVQKLGRQIAAGELEPDAITEETIQQALDTAGLPDPDLLIRTGGDMRISNYLLWQISYAEIWVTERCWPEFTQDNFLQSIREFATRQRRFGGLL</sequence>
<comment type="similarity">
    <text evidence="2">Belongs to the UPP synthase family.</text>
</comment>
<dbReference type="GO" id="GO:0045547">
    <property type="term" value="F:ditrans,polycis-polyprenyl diphosphate synthase [(2E,6E)-farnesyl diphosphate specific] activity"/>
    <property type="evidence" value="ECO:0007669"/>
    <property type="project" value="TreeGrafter"/>
</dbReference>
<dbReference type="PANTHER" id="PTHR10291">
    <property type="entry name" value="DEHYDRODOLICHYL DIPHOSPHATE SYNTHASE FAMILY MEMBER"/>
    <property type="match status" value="1"/>
</dbReference>
<dbReference type="AlphaFoldDB" id="A0A517MKS5"/>
<feature type="binding site" evidence="2">
    <location>
        <position position="66"/>
    </location>
    <ligand>
        <name>substrate</name>
    </ligand>
</feature>
<feature type="binding site" evidence="2">
    <location>
        <position position="54"/>
    </location>
    <ligand>
        <name>substrate</name>
    </ligand>
</feature>
<keyword evidence="2" id="KW-0479">Metal-binding</keyword>
<feature type="binding site" evidence="2">
    <location>
        <begin position="94"/>
        <end position="96"/>
    </location>
    <ligand>
        <name>substrate</name>
    </ligand>
</feature>
<dbReference type="InterPro" id="IPR036424">
    <property type="entry name" value="UPP_synth-like_sf"/>
</dbReference>
<dbReference type="Pfam" id="PF01255">
    <property type="entry name" value="Prenyltransf"/>
    <property type="match status" value="1"/>
</dbReference>
<dbReference type="GO" id="GO:0000287">
    <property type="term" value="F:magnesium ion binding"/>
    <property type="evidence" value="ECO:0007669"/>
    <property type="project" value="UniProtKB-UniRule"/>
</dbReference>
<organism evidence="3 4">
    <name type="scientific">Roseimaritima multifibrata</name>
    <dbReference type="NCBI Taxonomy" id="1930274"/>
    <lineage>
        <taxon>Bacteria</taxon>
        <taxon>Pseudomonadati</taxon>
        <taxon>Planctomycetota</taxon>
        <taxon>Planctomycetia</taxon>
        <taxon>Pirellulales</taxon>
        <taxon>Pirellulaceae</taxon>
        <taxon>Roseimaritima</taxon>
    </lineage>
</organism>
<feature type="binding site" evidence="2">
    <location>
        <position position="62"/>
    </location>
    <ligand>
        <name>substrate</name>
    </ligand>
</feature>